<dbReference type="SUPFAM" id="SSF74924">
    <property type="entry name" value="Cap-Gly domain"/>
    <property type="match status" value="1"/>
</dbReference>
<evidence type="ECO:0000256" key="1">
    <source>
        <dbReference type="SAM" id="MobiDB-lite"/>
    </source>
</evidence>
<comment type="caution">
    <text evidence="3">The sequence shown here is derived from an EMBL/GenBank/DDBJ whole genome shotgun (WGS) entry which is preliminary data.</text>
</comment>
<feature type="non-terminal residue" evidence="3">
    <location>
        <position position="1"/>
    </location>
</feature>
<gene>
    <name evidence="3" type="ORF">RFI_13800</name>
</gene>
<evidence type="ECO:0000313" key="4">
    <source>
        <dbReference type="Proteomes" id="UP000023152"/>
    </source>
</evidence>
<dbReference type="SMART" id="SM01052">
    <property type="entry name" value="CAP_GLY"/>
    <property type="match status" value="1"/>
</dbReference>
<reference evidence="3 4" key="1">
    <citation type="journal article" date="2013" name="Curr. Biol.">
        <title>The Genome of the Foraminiferan Reticulomyxa filosa.</title>
        <authorList>
            <person name="Glockner G."/>
            <person name="Hulsmann N."/>
            <person name="Schleicher M."/>
            <person name="Noegel A.A."/>
            <person name="Eichinger L."/>
            <person name="Gallinger C."/>
            <person name="Pawlowski J."/>
            <person name="Sierra R."/>
            <person name="Euteneuer U."/>
            <person name="Pillet L."/>
            <person name="Moustafa A."/>
            <person name="Platzer M."/>
            <person name="Groth M."/>
            <person name="Szafranski K."/>
            <person name="Schliwa M."/>
        </authorList>
    </citation>
    <scope>NUCLEOTIDE SEQUENCE [LARGE SCALE GENOMIC DNA]</scope>
</reference>
<name>X6NBM5_RETFI</name>
<feature type="region of interest" description="Disordered" evidence="1">
    <location>
        <begin position="141"/>
        <end position="188"/>
    </location>
</feature>
<evidence type="ECO:0000313" key="3">
    <source>
        <dbReference type="EMBL" id="ETO23376.1"/>
    </source>
</evidence>
<dbReference type="AlphaFoldDB" id="X6NBM5"/>
<sequence length="188" mass="21409">GVLYGIELDQPKGWTNGTVKQQFYFECEPNRGTFVRSTDISLSLCFNFFVIVSLHKHEHIHIHIHIYIYVYVKSFLKIGLSRLCMLMICHRHSNKQKKANGTNSIVLTGSVTVSSGVVITNVVGDLTRESSKIIYEEEEEITMSGWKDPKKEAQKRTRTRDKSKKEEANATSNGKGTTKTLTNKKKKK</sequence>
<dbReference type="EMBL" id="ASPP01009992">
    <property type="protein sequence ID" value="ETO23376.1"/>
    <property type="molecule type" value="Genomic_DNA"/>
</dbReference>
<dbReference type="InterPro" id="IPR036859">
    <property type="entry name" value="CAP-Gly_dom_sf"/>
</dbReference>
<organism evidence="3 4">
    <name type="scientific">Reticulomyxa filosa</name>
    <dbReference type="NCBI Taxonomy" id="46433"/>
    <lineage>
        <taxon>Eukaryota</taxon>
        <taxon>Sar</taxon>
        <taxon>Rhizaria</taxon>
        <taxon>Retaria</taxon>
        <taxon>Foraminifera</taxon>
        <taxon>Monothalamids</taxon>
        <taxon>Reticulomyxidae</taxon>
        <taxon>Reticulomyxa</taxon>
    </lineage>
</organism>
<keyword evidence="4" id="KW-1185">Reference proteome</keyword>
<evidence type="ECO:0000259" key="2">
    <source>
        <dbReference type="PROSITE" id="PS50245"/>
    </source>
</evidence>
<dbReference type="Pfam" id="PF01302">
    <property type="entry name" value="CAP_GLY"/>
    <property type="match status" value="1"/>
</dbReference>
<feature type="domain" description="CAP-Gly" evidence="2">
    <location>
        <begin position="1"/>
        <end position="36"/>
    </location>
</feature>
<accession>X6NBM5</accession>
<dbReference type="InterPro" id="IPR000938">
    <property type="entry name" value="CAP-Gly_domain"/>
</dbReference>
<dbReference type="Proteomes" id="UP000023152">
    <property type="component" value="Unassembled WGS sequence"/>
</dbReference>
<proteinExistence type="predicted"/>
<protein>
    <recommendedName>
        <fullName evidence="2">CAP-Gly domain-containing protein</fullName>
    </recommendedName>
</protein>
<dbReference type="PROSITE" id="PS50245">
    <property type="entry name" value="CAP_GLY_2"/>
    <property type="match status" value="1"/>
</dbReference>
<dbReference type="Gene3D" id="2.30.30.190">
    <property type="entry name" value="CAP Gly-rich-like domain"/>
    <property type="match status" value="1"/>
</dbReference>
<dbReference type="OrthoDB" id="2130750at2759"/>